<organism evidence="2 3">
    <name type="scientific">Mycena pura</name>
    <dbReference type="NCBI Taxonomy" id="153505"/>
    <lineage>
        <taxon>Eukaryota</taxon>
        <taxon>Fungi</taxon>
        <taxon>Dikarya</taxon>
        <taxon>Basidiomycota</taxon>
        <taxon>Agaricomycotina</taxon>
        <taxon>Agaricomycetes</taxon>
        <taxon>Agaricomycetidae</taxon>
        <taxon>Agaricales</taxon>
        <taxon>Marasmiineae</taxon>
        <taxon>Mycenaceae</taxon>
        <taxon>Mycena</taxon>
    </lineage>
</organism>
<dbReference type="EMBL" id="JARJCW010000057">
    <property type="protein sequence ID" value="KAJ7201894.1"/>
    <property type="molecule type" value="Genomic_DNA"/>
</dbReference>
<reference evidence="2" key="1">
    <citation type="submission" date="2023-03" db="EMBL/GenBank/DDBJ databases">
        <title>Massive genome expansion in bonnet fungi (Mycena s.s.) driven by repeated elements and novel gene families across ecological guilds.</title>
        <authorList>
            <consortium name="Lawrence Berkeley National Laboratory"/>
            <person name="Harder C.B."/>
            <person name="Miyauchi S."/>
            <person name="Viragh M."/>
            <person name="Kuo A."/>
            <person name="Thoen E."/>
            <person name="Andreopoulos B."/>
            <person name="Lu D."/>
            <person name="Skrede I."/>
            <person name="Drula E."/>
            <person name="Henrissat B."/>
            <person name="Morin E."/>
            <person name="Kohler A."/>
            <person name="Barry K."/>
            <person name="LaButti K."/>
            <person name="Morin E."/>
            <person name="Salamov A."/>
            <person name="Lipzen A."/>
            <person name="Mereny Z."/>
            <person name="Hegedus B."/>
            <person name="Baldrian P."/>
            <person name="Stursova M."/>
            <person name="Weitz H."/>
            <person name="Taylor A."/>
            <person name="Grigoriev I.V."/>
            <person name="Nagy L.G."/>
            <person name="Martin F."/>
            <person name="Kauserud H."/>
        </authorList>
    </citation>
    <scope>NUCLEOTIDE SEQUENCE</scope>
    <source>
        <strain evidence="2">9144</strain>
    </source>
</reference>
<dbReference type="Proteomes" id="UP001219525">
    <property type="component" value="Unassembled WGS sequence"/>
</dbReference>
<name>A0AAD6V7P7_9AGAR</name>
<comment type="caution">
    <text evidence="2">The sequence shown here is derived from an EMBL/GenBank/DDBJ whole genome shotgun (WGS) entry which is preliminary data.</text>
</comment>
<feature type="region of interest" description="Disordered" evidence="1">
    <location>
        <begin position="187"/>
        <end position="206"/>
    </location>
</feature>
<proteinExistence type="predicted"/>
<evidence type="ECO:0000313" key="3">
    <source>
        <dbReference type="Proteomes" id="UP001219525"/>
    </source>
</evidence>
<sequence>MQVPASSLPVPSPAYEHDLLALRFELGSVDGIAVGVWTTSDAEDADAASALGRWFCNTVEQGGADDIIVVFKASRACLNTAAHCCFPALVTPHILSMNIPTILCLLWAELRGKWQEAAKFIGGRLGALYQLIPPVGLIRAASLDGPVYEHRASKCSQRPPITVNVDMNVKSNIFRYAKAARRSASEALGDASPGSGKPRKVKRRRL</sequence>
<dbReference type="AlphaFoldDB" id="A0AAD6V7P7"/>
<accession>A0AAD6V7P7</accession>
<keyword evidence="3" id="KW-1185">Reference proteome</keyword>
<evidence type="ECO:0000256" key="1">
    <source>
        <dbReference type="SAM" id="MobiDB-lite"/>
    </source>
</evidence>
<feature type="compositionally biased region" description="Basic residues" evidence="1">
    <location>
        <begin position="197"/>
        <end position="206"/>
    </location>
</feature>
<gene>
    <name evidence="2" type="ORF">GGX14DRAFT_399842</name>
</gene>
<evidence type="ECO:0000313" key="2">
    <source>
        <dbReference type="EMBL" id="KAJ7201894.1"/>
    </source>
</evidence>
<protein>
    <submittedName>
        <fullName evidence="2">Uncharacterized protein</fullName>
    </submittedName>
</protein>